<evidence type="ECO:0000313" key="2">
    <source>
        <dbReference type="EMBL" id="QZD91813.1"/>
    </source>
</evidence>
<evidence type="ECO:0000256" key="1">
    <source>
        <dbReference type="SAM" id="Phobius"/>
    </source>
</evidence>
<evidence type="ECO:0000313" key="3">
    <source>
        <dbReference type="Proteomes" id="UP000824300"/>
    </source>
</evidence>
<feature type="transmembrane region" description="Helical" evidence="1">
    <location>
        <begin position="20"/>
        <end position="40"/>
    </location>
</feature>
<keyword evidence="1" id="KW-0812">Transmembrane</keyword>
<reference evidence="2 3" key="1">
    <citation type="submission" date="2021-08" db="EMBL/GenBank/DDBJ databases">
        <title>Comparative Genomics Analysis of the Genus Qipengyuania Reveals Extensive Genetic Diversity and Metabolic Versatility, Including the Description of Fifteen Novel Species.</title>
        <authorList>
            <person name="Liu Y."/>
        </authorList>
    </citation>
    <scope>NUCLEOTIDE SEQUENCE [LARGE SCALE GENOMIC DNA]</scope>
    <source>
        <strain evidence="2 3">1NDW3</strain>
    </source>
</reference>
<dbReference type="RefSeq" id="WP_221427517.1">
    <property type="nucleotide sequence ID" value="NZ_CP081296.1"/>
</dbReference>
<sequence>MTSYSSAARPEPMTDTQLVGWMLALTAMTCLALAMGALVVEKLNSNAAVRIALDKVPVEKVVEFGHEDGAFAAALPLSSGETFPAASEPHVADRLPAPRPAVAIAPRPDRNGVIPIDFSLEQGETAVGGGVGVQKTIALSQGAMTGLKIFIVGDAVIEVDRLELARALAAIGAENKAVDLPAAGGNGRLSLDRVRHAGLDLRYDAVRDRLVLHP</sequence>
<protein>
    <submittedName>
        <fullName evidence="2">Uncharacterized protein</fullName>
    </submittedName>
</protein>
<dbReference type="Proteomes" id="UP000824300">
    <property type="component" value="Chromosome"/>
</dbReference>
<organism evidence="2 3">
    <name type="scientific">Qipengyuania xiapuensis</name>
    <dbReference type="NCBI Taxonomy" id="2867236"/>
    <lineage>
        <taxon>Bacteria</taxon>
        <taxon>Pseudomonadati</taxon>
        <taxon>Pseudomonadota</taxon>
        <taxon>Alphaproteobacteria</taxon>
        <taxon>Sphingomonadales</taxon>
        <taxon>Erythrobacteraceae</taxon>
        <taxon>Qipengyuania</taxon>
    </lineage>
</organism>
<gene>
    <name evidence="2" type="ORF">K3162_09630</name>
</gene>
<keyword evidence="3" id="KW-1185">Reference proteome</keyword>
<proteinExistence type="predicted"/>
<name>A0ABX8ZVZ0_9SPHN</name>
<keyword evidence="1" id="KW-1133">Transmembrane helix</keyword>
<dbReference type="EMBL" id="CP081296">
    <property type="protein sequence ID" value="QZD91813.1"/>
    <property type="molecule type" value="Genomic_DNA"/>
</dbReference>
<accession>A0ABX8ZVZ0</accession>
<keyword evidence="1" id="KW-0472">Membrane</keyword>